<dbReference type="SUPFAM" id="SSF48065">
    <property type="entry name" value="DBL homology domain (DH-domain)"/>
    <property type="match status" value="1"/>
</dbReference>
<dbReference type="PANTHER" id="PTHR45872:SF1">
    <property type="entry name" value="RHO GUANINE NUCLEOTIDE EXCHANGE FACTOR 11"/>
    <property type="match status" value="1"/>
</dbReference>
<dbReference type="EMBL" id="OX395127">
    <property type="protein sequence ID" value="CAI5765101.1"/>
    <property type="molecule type" value="Genomic_DNA"/>
</dbReference>
<evidence type="ECO:0000313" key="3">
    <source>
        <dbReference type="EMBL" id="CAI5765101.1"/>
    </source>
</evidence>
<dbReference type="GO" id="GO:0005737">
    <property type="term" value="C:cytoplasm"/>
    <property type="evidence" value="ECO:0007669"/>
    <property type="project" value="TreeGrafter"/>
</dbReference>
<evidence type="ECO:0000259" key="2">
    <source>
        <dbReference type="PROSITE" id="PS50010"/>
    </source>
</evidence>
<dbReference type="GO" id="GO:0005085">
    <property type="term" value="F:guanyl-nucleotide exchange factor activity"/>
    <property type="evidence" value="ECO:0007669"/>
    <property type="project" value="InterPro"/>
</dbReference>
<dbReference type="PROSITE" id="PS50010">
    <property type="entry name" value="DH_2"/>
    <property type="match status" value="1"/>
</dbReference>
<sequence>MEVAASSLLRKMKDLQEKGPLIEEIRDLLLSQACSRPGPGRSFRRSSRGRLGSGVSSSPECHDHQLTDFLDCELQCLASYPLLLSKIIQHTNESTYEHQYLCLARDEVKEILENIQDRQAENHWQLQVYQQRLDDLSLCKSSQPLASSSCPAILLQLMYKKRQNAKLLFFNIFVHLFLNKLLNILTCNIWCDLSRQE</sequence>
<accession>A0AA35NUX7</accession>
<reference evidence="3" key="1">
    <citation type="submission" date="2022-12" db="EMBL/GenBank/DDBJ databases">
        <authorList>
            <person name="Alioto T."/>
            <person name="Alioto T."/>
            <person name="Gomez Garrido J."/>
        </authorList>
    </citation>
    <scope>NUCLEOTIDE SEQUENCE</scope>
</reference>
<proteinExistence type="predicted"/>
<evidence type="ECO:0000256" key="1">
    <source>
        <dbReference type="SAM" id="MobiDB-lite"/>
    </source>
</evidence>
<dbReference type="AlphaFoldDB" id="A0AA35NUX7"/>
<dbReference type="GO" id="GO:0007186">
    <property type="term" value="P:G protein-coupled receptor signaling pathway"/>
    <property type="evidence" value="ECO:0007669"/>
    <property type="project" value="TreeGrafter"/>
</dbReference>
<feature type="compositionally biased region" description="Low complexity" evidence="1">
    <location>
        <begin position="49"/>
        <end position="59"/>
    </location>
</feature>
<name>A0AA35NUX7_9SAUR</name>
<keyword evidence="4" id="KW-1185">Reference proteome</keyword>
<evidence type="ECO:0000313" key="4">
    <source>
        <dbReference type="Proteomes" id="UP001178461"/>
    </source>
</evidence>
<dbReference type="InterPro" id="IPR000219">
    <property type="entry name" value="DH_dom"/>
</dbReference>
<dbReference type="GO" id="GO:0001664">
    <property type="term" value="F:G protein-coupled receptor binding"/>
    <property type="evidence" value="ECO:0007669"/>
    <property type="project" value="TreeGrafter"/>
</dbReference>
<dbReference type="PANTHER" id="PTHR45872">
    <property type="entry name" value="RHO GUANINE NUCLEOTIDE EXCHANGE FACTOR 2, ISOFORM D"/>
    <property type="match status" value="1"/>
</dbReference>
<dbReference type="InterPro" id="IPR035899">
    <property type="entry name" value="DBL_dom_sf"/>
</dbReference>
<protein>
    <submittedName>
        <fullName evidence="3">Rho guanine nucleotide exchange factor 11</fullName>
    </submittedName>
</protein>
<organism evidence="3 4">
    <name type="scientific">Podarcis lilfordi</name>
    <name type="common">Lilford's wall lizard</name>
    <dbReference type="NCBI Taxonomy" id="74358"/>
    <lineage>
        <taxon>Eukaryota</taxon>
        <taxon>Metazoa</taxon>
        <taxon>Chordata</taxon>
        <taxon>Craniata</taxon>
        <taxon>Vertebrata</taxon>
        <taxon>Euteleostomi</taxon>
        <taxon>Lepidosauria</taxon>
        <taxon>Squamata</taxon>
        <taxon>Bifurcata</taxon>
        <taxon>Unidentata</taxon>
        <taxon>Episquamata</taxon>
        <taxon>Laterata</taxon>
        <taxon>Lacertibaenia</taxon>
        <taxon>Lacertidae</taxon>
        <taxon>Podarcis</taxon>
    </lineage>
</organism>
<dbReference type="Gene3D" id="1.20.900.10">
    <property type="entry name" value="Dbl homology (DH) domain"/>
    <property type="match status" value="1"/>
</dbReference>
<dbReference type="Pfam" id="PF00621">
    <property type="entry name" value="RhoGEF"/>
    <property type="match status" value="1"/>
</dbReference>
<feature type="region of interest" description="Disordered" evidence="1">
    <location>
        <begin position="36"/>
        <end position="60"/>
    </location>
</feature>
<gene>
    <name evidence="3" type="ORF">PODLI_1B029295</name>
</gene>
<dbReference type="Proteomes" id="UP001178461">
    <property type="component" value="Chromosome 2"/>
</dbReference>
<feature type="domain" description="DH" evidence="2">
    <location>
        <begin position="66"/>
        <end position="118"/>
    </location>
</feature>